<comment type="similarity">
    <text evidence="2">Belongs to the VTI1 family.</text>
</comment>
<evidence type="ECO:0000256" key="9">
    <source>
        <dbReference type="SAM" id="Phobius"/>
    </source>
</evidence>
<keyword evidence="5" id="KW-0653">Protein transport</keyword>
<name>A0ABD3WJL5_SINWO</name>
<dbReference type="SMART" id="SM00397">
    <property type="entry name" value="t_SNARE"/>
    <property type="match status" value="1"/>
</dbReference>
<keyword evidence="12" id="KW-1185">Reference proteome</keyword>
<evidence type="ECO:0000256" key="4">
    <source>
        <dbReference type="ARBA" id="ARBA00022692"/>
    </source>
</evidence>
<feature type="domain" description="T-SNARE coiled-coil homology" evidence="10">
    <location>
        <begin position="117"/>
        <end position="184"/>
    </location>
</feature>
<dbReference type="Gene3D" id="1.20.5.110">
    <property type="match status" value="1"/>
</dbReference>
<dbReference type="InterPro" id="IPR038407">
    <property type="entry name" value="v-SNARE_N_sf"/>
</dbReference>
<organism evidence="11 12">
    <name type="scientific">Sinanodonta woodiana</name>
    <name type="common">Chinese pond mussel</name>
    <name type="synonym">Anodonta woodiana</name>
    <dbReference type="NCBI Taxonomy" id="1069815"/>
    <lineage>
        <taxon>Eukaryota</taxon>
        <taxon>Metazoa</taxon>
        <taxon>Spiralia</taxon>
        <taxon>Lophotrochozoa</taxon>
        <taxon>Mollusca</taxon>
        <taxon>Bivalvia</taxon>
        <taxon>Autobranchia</taxon>
        <taxon>Heteroconchia</taxon>
        <taxon>Palaeoheterodonta</taxon>
        <taxon>Unionida</taxon>
        <taxon>Unionoidea</taxon>
        <taxon>Unionidae</taxon>
        <taxon>Unioninae</taxon>
        <taxon>Sinanodonta</taxon>
    </lineage>
</organism>
<evidence type="ECO:0000313" key="11">
    <source>
        <dbReference type="EMBL" id="KAL3873393.1"/>
    </source>
</evidence>
<evidence type="ECO:0000313" key="12">
    <source>
        <dbReference type="Proteomes" id="UP001634394"/>
    </source>
</evidence>
<protein>
    <recommendedName>
        <fullName evidence="10">t-SNARE coiled-coil homology domain-containing protein</fullName>
    </recommendedName>
</protein>
<evidence type="ECO:0000256" key="6">
    <source>
        <dbReference type="ARBA" id="ARBA00022989"/>
    </source>
</evidence>
<evidence type="ECO:0000256" key="5">
    <source>
        <dbReference type="ARBA" id="ARBA00022927"/>
    </source>
</evidence>
<evidence type="ECO:0000256" key="7">
    <source>
        <dbReference type="ARBA" id="ARBA00023054"/>
    </source>
</evidence>
<comment type="caution">
    <text evidence="11">The sequence shown here is derived from an EMBL/GenBank/DDBJ whole genome shotgun (WGS) entry which is preliminary data.</text>
</comment>
<dbReference type="AlphaFoldDB" id="A0ABD3WJL5"/>
<keyword evidence="4 9" id="KW-0812">Transmembrane</keyword>
<dbReference type="EMBL" id="JBJQND010000006">
    <property type="protein sequence ID" value="KAL3873393.1"/>
    <property type="molecule type" value="Genomic_DNA"/>
</dbReference>
<accession>A0ABD3WJL5</accession>
<evidence type="ECO:0000256" key="1">
    <source>
        <dbReference type="ARBA" id="ARBA00004211"/>
    </source>
</evidence>
<dbReference type="InterPro" id="IPR000727">
    <property type="entry name" value="T_SNARE_dom"/>
</dbReference>
<sequence>MSSEKFESMEDELASLIDDLKSKISQLVGLTGEQKKNTIRQAEKKVEDANFIIQEMETEAKVAPGTYRMQMLGKLRNYKKELEQVTKSLGKGISAGAADNIGFDREDERIEASQRARLIQGTSSLGRASESLFRTQQIAAETDQVGVEIIDELGRQRETLERTRDRLVDTDSNLGRSRKILKTMATRVMTNKMILIVIILLELGILGGMVYYKFFA</sequence>
<comment type="subcellular location">
    <subcellularLocation>
        <location evidence="1">Membrane</location>
        <topology evidence="1">Single-pass type IV membrane protein</topology>
    </subcellularLocation>
</comment>
<dbReference type="Proteomes" id="UP001634394">
    <property type="component" value="Unassembled WGS sequence"/>
</dbReference>
<evidence type="ECO:0000256" key="3">
    <source>
        <dbReference type="ARBA" id="ARBA00022448"/>
    </source>
</evidence>
<keyword evidence="8 9" id="KW-0472">Membrane</keyword>
<dbReference type="GO" id="GO:0015031">
    <property type="term" value="P:protein transport"/>
    <property type="evidence" value="ECO:0007669"/>
    <property type="project" value="UniProtKB-KW"/>
</dbReference>
<dbReference type="InterPro" id="IPR010989">
    <property type="entry name" value="SNARE"/>
</dbReference>
<dbReference type="Pfam" id="PF12352">
    <property type="entry name" value="V-SNARE_C"/>
    <property type="match status" value="1"/>
</dbReference>
<evidence type="ECO:0000259" key="10">
    <source>
        <dbReference type="SMART" id="SM00397"/>
    </source>
</evidence>
<dbReference type="InterPro" id="IPR007705">
    <property type="entry name" value="Vesicle_trsprt_v-SNARE_N"/>
</dbReference>
<keyword evidence="6 9" id="KW-1133">Transmembrane helix</keyword>
<reference evidence="11 12" key="1">
    <citation type="submission" date="2024-11" db="EMBL/GenBank/DDBJ databases">
        <title>Chromosome-level genome assembly of the freshwater bivalve Anodonta woodiana.</title>
        <authorList>
            <person name="Chen X."/>
        </authorList>
    </citation>
    <scope>NUCLEOTIDE SEQUENCE [LARGE SCALE GENOMIC DNA]</scope>
    <source>
        <strain evidence="11">MN2024</strain>
        <tissue evidence="11">Gills</tissue>
    </source>
</reference>
<dbReference type="Gene3D" id="1.20.58.400">
    <property type="entry name" value="t-snare proteins"/>
    <property type="match status" value="1"/>
</dbReference>
<dbReference type="GO" id="GO:0016020">
    <property type="term" value="C:membrane"/>
    <property type="evidence" value="ECO:0007669"/>
    <property type="project" value="UniProtKB-SubCell"/>
</dbReference>
<keyword evidence="7" id="KW-0175">Coiled coil</keyword>
<proteinExistence type="inferred from homology"/>
<keyword evidence="3" id="KW-0813">Transport</keyword>
<dbReference type="SUPFAM" id="SSF58038">
    <property type="entry name" value="SNARE fusion complex"/>
    <property type="match status" value="1"/>
</dbReference>
<evidence type="ECO:0000256" key="8">
    <source>
        <dbReference type="ARBA" id="ARBA00023136"/>
    </source>
</evidence>
<feature type="transmembrane region" description="Helical" evidence="9">
    <location>
        <begin position="193"/>
        <end position="212"/>
    </location>
</feature>
<dbReference type="PANTHER" id="PTHR21230:SF89">
    <property type="entry name" value="VESICLE TRANSPORT THROUGH INTERACTION WITH T-SNARES HOMOLOG 1B"/>
    <property type="match status" value="1"/>
</dbReference>
<dbReference type="CDD" id="cd15890">
    <property type="entry name" value="SNARE_Vti1b"/>
    <property type="match status" value="1"/>
</dbReference>
<dbReference type="GO" id="GO:0005737">
    <property type="term" value="C:cytoplasm"/>
    <property type="evidence" value="ECO:0007669"/>
    <property type="project" value="UniProtKB-ARBA"/>
</dbReference>
<evidence type="ECO:0000256" key="2">
    <source>
        <dbReference type="ARBA" id="ARBA00006108"/>
    </source>
</evidence>
<dbReference type="Pfam" id="PF05008">
    <property type="entry name" value="V-SNARE"/>
    <property type="match status" value="1"/>
</dbReference>
<dbReference type="PANTHER" id="PTHR21230">
    <property type="entry name" value="VESICLE TRANSPORT V-SNARE PROTEIN VTI1-RELATED"/>
    <property type="match status" value="1"/>
</dbReference>
<dbReference type="SUPFAM" id="SSF47661">
    <property type="entry name" value="t-snare proteins"/>
    <property type="match status" value="1"/>
</dbReference>
<dbReference type="FunFam" id="1.20.5.110:FF:000002">
    <property type="entry name" value="Vesicle transport through interaction with t-SNAREsB"/>
    <property type="match status" value="1"/>
</dbReference>
<gene>
    <name evidence="11" type="ORF">ACJMK2_036521</name>
</gene>